<keyword evidence="3" id="KW-1133">Transmembrane helix</keyword>
<dbReference type="PANTHER" id="PTHR36985">
    <property type="entry name" value="TRANSLOCATION AND ASSEMBLY MODULE SUBUNIT TAMB"/>
    <property type="match status" value="1"/>
</dbReference>
<proteinExistence type="predicted"/>
<dbReference type="GO" id="GO:0005886">
    <property type="term" value="C:plasma membrane"/>
    <property type="evidence" value="ECO:0007669"/>
    <property type="project" value="InterPro"/>
</dbReference>
<accession>A0A9X4LD43</accession>
<name>A0A9X4LD43_9BURK</name>
<dbReference type="GO" id="GO:0097347">
    <property type="term" value="C:TAM protein secretion complex"/>
    <property type="evidence" value="ECO:0007669"/>
    <property type="project" value="TreeGrafter"/>
</dbReference>
<sequence length="1287" mass="136307">MLLIALALLSAAAVAFVAWLLHRPAGSAWLLAGLPGVQVEAPEGTLLGDFSARRLQLSWPGGSAELRGLRWRGLGIAIGERQLLARELVADELSVHSEPGDTPLAAPADLGLPLAVHITSLRIAKLSWAPDQAPLLGLEAEVNLPRDGIHHLQLKAARWQHLNLAGEARIASAAPLQTDATLRLLQAEATELPWLAVATVTGPLARLKAKAELQAAHQALQADGEVQPFARWPVNALQLRADQLDLAPFAPGLPRTALTGTARLRAPAYDAEATLQAELRNGAAGRWDQRALPVARLAIVLAGRPDQPTRLRLTTLDAELAGGARVQGQGRLDADGRWQLDARVQGLRPEALDARATPARLDGPLTLSGSKAGPLSARLDLGGTLQDRPLRLQARAQGEGKAWQIENIQLASGDATLQARGRLDTGGALQLHAELRQLDPHLLWRGAPASAWARLPGPTRLNADADLDLRGTTAASLSGRVDTRLLPGQLAGLALEGHATLKRDSAAAPAAFDIDARLGSNRLQSGGQAAPEALTGTAALKAGALAELNPVIALFGQPPVAGQADADGSFQLLRTARGWQAGGSGRLALASAQALGASIASAKARWELPLPGADGDGPVALSLDIGQLRSPHAQLAGVKLDLQGRRSAHELKAQVNGRLPRDAGDLDLNAQLQARGRWDGQAWAGRIAQLDIGPLRPGTPALLAARDIGLRWAGAGPQLAAEPGRAEVGGAFVRWQALNWTGGEHPELRAELQLEDLAAAPLLARWQPDFGWGGDLRMAGHATLLLNDRLTADVMIERQGGDLRVTDEFGPRALGLTDLRIALNVHDGVWRFAEGLAGKDLGSLGGALTLRPAGLWPDANTPMEGVLQANVADLATWGRWVPAGWRLGGRAAATVQLGGRLGTPDLNGRAEGQGLALRHLLYGVDVTEGHFALALQGQHAELTRLEARGGDGWLRASGRAELGAQPSAHLRLTADRLRVLSRVDRRIVASGDATLDLDAQGLKLDGRLRADEGLFDFSRADAPALADDVTVLRGTRSPGDSAPTAPPAPKAVRNSVVNLAVDFGSDFKVRGRGLTTQLRGELKATQNNGPLRVTGHLDANGGQYAAYGQKLDIERSDINFTGAFDNPALDLLAVRPNLDIRVGVRVAGTALAPRVSLYSEPDMADTDKLSWLLLGRGPDGLGRTDTALLQRAALALLSGEGEGPTGKVLRNLGLDELSLAQSDDDTRATIVRLGKQLSRRWYVGYERSLNATTGSWQLIYRIAQRFTLRAQGGDDNALDVIWQWKWD</sequence>
<evidence type="ECO:0000256" key="2">
    <source>
        <dbReference type="ARBA" id="ARBA00022692"/>
    </source>
</evidence>
<keyword evidence="7" id="KW-1185">Reference proteome</keyword>
<evidence type="ECO:0000313" key="7">
    <source>
        <dbReference type="Proteomes" id="UP001152766"/>
    </source>
</evidence>
<evidence type="ECO:0000256" key="4">
    <source>
        <dbReference type="ARBA" id="ARBA00023136"/>
    </source>
</evidence>
<comment type="subcellular location">
    <subcellularLocation>
        <location evidence="1">Membrane</location>
        <topology evidence="1">Single-pass membrane protein</topology>
    </subcellularLocation>
</comment>
<dbReference type="Pfam" id="PF04357">
    <property type="entry name" value="TamB"/>
    <property type="match status" value="1"/>
</dbReference>
<keyword evidence="2" id="KW-0812">Transmembrane</keyword>
<organism evidence="6 7">
    <name type="scientific">Pelomonas aquatica</name>
    <dbReference type="NCBI Taxonomy" id="431058"/>
    <lineage>
        <taxon>Bacteria</taxon>
        <taxon>Pseudomonadati</taxon>
        <taxon>Pseudomonadota</taxon>
        <taxon>Betaproteobacteria</taxon>
        <taxon>Burkholderiales</taxon>
        <taxon>Sphaerotilaceae</taxon>
        <taxon>Roseateles</taxon>
    </lineage>
</organism>
<dbReference type="RefSeq" id="WP_268147047.1">
    <property type="nucleotide sequence ID" value="NZ_JAPPUW010000002.1"/>
</dbReference>
<protein>
    <recommendedName>
        <fullName evidence="5">Translocation and assembly module TamB C-terminal domain-containing protein</fullName>
    </recommendedName>
</protein>
<feature type="domain" description="Translocation and assembly module TamB C-terminal" evidence="5">
    <location>
        <begin position="944"/>
        <end position="1286"/>
    </location>
</feature>
<dbReference type="PANTHER" id="PTHR36985:SF1">
    <property type="entry name" value="TRANSLOCATION AND ASSEMBLY MODULE SUBUNIT TAMB"/>
    <property type="match status" value="1"/>
</dbReference>
<dbReference type="Proteomes" id="UP001152766">
    <property type="component" value="Unassembled WGS sequence"/>
</dbReference>
<keyword evidence="4" id="KW-0472">Membrane</keyword>
<evidence type="ECO:0000256" key="1">
    <source>
        <dbReference type="ARBA" id="ARBA00004167"/>
    </source>
</evidence>
<dbReference type="InterPro" id="IPR007452">
    <property type="entry name" value="TamB_C"/>
</dbReference>
<evidence type="ECO:0000313" key="6">
    <source>
        <dbReference type="EMBL" id="MDG0861320.1"/>
    </source>
</evidence>
<comment type="caution">
    <text evidence="6">The sequence shown here is derived from an EMBL/GenBank/DDBJ whole genome shotgun (WGS) entry which is preliminary data.</text>
</comment>
<gene>
    <name evidence="6" type="ORF">EXJ73_02375</name>
</gene>
<evidence type="ECO:0000259" key="5">
    <source>
        <dbReference type="Pfam" id="PF04357"/>
    </source>
</evidence>
<dbReference type="EMBL" id="SGUG01000003">
    <property type="protein sequence ID" value="MDG0861320.1"/>
    <property type="molecule type" value="Genomic_DNA"/>
</dbReference>
<evidence type="ECO:0000256" key="3">
    <source>
        <dbReference type="ARBA" id="ARBA00022989"/>
    </source>
</evidence>
<reference evidence="6" key="1">
    <citation type="submission" date="2019-02" db="EMBL/GenBank/DDBJ databases">
        <title>Draft genome of the type strain Pelomonas aquatica CCUG 52575T.</title>
        <authorList>
            <person name="Gomila M."/>
            <person name="Lalucat J."/>
        </authorList>
    </citation>
    <scope>NUCLEOTIDE SEQUENCE</scope>
    <source>
        <strain evidence="6">CCUG 52575</strain>
    </source>
</reference>
<dbReference type="GO" id="GO:0009306">
    <property type="term" value="P:protein secretion"/>
    <property type="evidence" value="ECO:0007669"/>
    <property type="project" value="InterPro"/>
</dbReference>